<evidence type="ECO:0000313" key="3">
    <source>
        <dbReference type="Proteomes" id="UP000823913"/>
    </source>
</evidence>
<feature type="domain" description="Macro" evidence="1">
    <location>
        <begin position="74"/>
        <end position="262"/>
    </location>
</feature>
<reference evidence="2" key="2">
    <citation type="journal article" date="2021" name="PeerJ">
        <title>Extensive microbial diversity within the chicken gut microbiome revealed by metagenomics and culture.</title>
        <authorList>
            <person name="Gilroy R."/>
            <person name="Ravi A."/>
            <person name="Getino M."/>
            <person name="Pursley I."/>
            <person name="Horton D.L."/>
            <person name="Alikhan N.F."/>
            <person name="Baker D."/>
            <person name="Gharbi K."/>
            <person name="Hall N."/>
            <person name="Watson M."/>
            <person name="Adriaenssens E.M."/>
            <person name="Foster-Nyarko E."/>
            <person name="Jarju S."/>
            <person name="Secka A."/>
            <person name="Antonio M."/>
            <person name="Oren A."/>
            <person name="Chaudhuri R.R."/>
            <person name="La Ragione R."/>
            <person name="Hildebrand F."/>
            <person name="Pallen M.J."/>
        </authorList>
    </citation>
    <scope>NUCLEOTIDE SEQUENCE</scope>
    <source>
        <strain evidence="2">ChiW16-3235</strain>
    </source>
</reference>
<comment type="caution">
    <text evidence="2">The sequence shown here is derived from an EMBL/GenBank/DDBJ whole genome shotgun (WGS) entry which is preliminary data.</text>
</comment>
<dbReference type="PROSITE" id="PS51154">
    <property type="entry name" value="MACRO"/>
    <property type="match status" value="1"/>
</dbReference>
<dbReference type="NCBIfam" id="NF003163">
    <property type="entry name" value="PRK04143.1"/>
    <property type="match status" value="1"/>
</dbReference>
<dbReference type="CDD" id="cd02908">
    <property type="entry name" value="Macro_OAADPr_deacetylase"/>
    <property type="match status" value="1"/>
</dbReference>
<keyword evidence="2" id="KW-0378">Hydrolase</keyword>
<organism evidence="2 3">
    <name type="scientific">Candidatus Coproplasma avicola</name>
    <dbReference type="NCBI Taxonomy" id="2840744"/>
    <lineage>
        <taxon>Bacteria</taxon>
        <taxon>Bacillati</taxon>
        <taxon>Bacillota</taxon>
        <taxon>Clostridia</taxon>
        <taxon>Eubacteriales</taxon>
        <taxon>Candidatus Coproplasma</taxon>
    </lineage>
</organism>
<accession>A0A9D1J991</accession>
<dbReference type="SUPFAM" id="SSF52949">
    <property type="entry name" value="Macro domain-like"/>
    <property type="match status" value="1"/>
</dbReference>
<dbReference type="PANTHER" id="PTHR11106:SF27">
    <property type="entry name" value="MACRO DOMAIN-CONTAINING PROTEIN"/>
    <property type="match status" value="1"/>
</dbReference>
<dbReference type="Proteomes" id="UP000823913">
    <property type="component" value="Unassembled WGS sequence"/>
</dbReference>
<protein>
    <submittedName>
        <fullName evidence="2">Protein-ADP-ribose hydrolase</fullName>
    </submittedName>
</protein>
<dbReference type="Pfam" id="PF01661">
    <property type="entry name" value="Macro"/>
    <property type="match status" value="1"/>
</dbReference>
<reference evidence="2" key="1">
    <citation type="submission" date="2020-10" db="EMBL/GenBank/DDBJ databases">
        <authorList>
            <person name="Gilroy R."/>
        </authorList>
    </citation>
    <scope>NUCLEOTIDE SEQUENCE</scope>
    <source>
        <strain evidence="2">ChiW16-3235</strain>
    </source>
</reference>
<name>A0A9D1J991_9FIRM</name>
<dbReference type="AlphaFoldDB" id="A0A9D1J991"/>
<dbReference type="Gene3D" id="3.40.220.10">
    <property type="entry name" value="Leucine Aminopeptidase, subunit E, domain 1"/>
    <property type="match status" value="1"/>
</dbReference>
<proteinExistence type="predicted"/>
<dbReference type="GO" id="GO:0016787">
    <property type="term" value="F:hydrolase activity"/>
    <property type="evidence" value="ECO:0007669"/>
    <property type="project" value="UniProtKB-KW"/>
</dbReference>
<dbReference type="EMBL" id="DVHK01000090">
    <property type="protein sequence ID" value="HIR67238.1"/>
    <property type="molecule type" value="Genomic_DNA"/>
</dbReference>
<gene>
    <name evidence="2" type="ORF">IAB94_04255</name>
</gene>
<dbReference type="PANTHER" id="PTHR11106">
    <property type="entry name" value="GANGLIOSIDE INDUCED DIFFERENTIATION ASSOCIATED PROTEIN 2-RELATED"/>
    <property type="match status" value="1"/>
</dbReference>
<evidence type="ECO:0000313" key="2">
    <source>
        <dbReference type="EMBL" id="HIR67238.1"/>
    </source>
</evidence>
<dbReference type="InterPro" id="IPR002589">
    <property type="entry name" value="Macro_dom"/>
</dbReference>
<evidence type="ECO:0000259" key="1">
    <source>
        <dbReference type="PROSITE" id="PS51154"/>
    </source>
</evidence>
<sequence>MLRRRGYKGIIMALVDQLIEMLCRERGERPERCPEGLKDNYWRALVNVRPPAPLPKSYAALEGQYLAGKLQQRGVVDADKLQYNGNIALWRGDITRLKADGIVNAANSALLGCFCPCHGCIDNAIHTFAGVQLRQECARIMREQGHEEGAGGAKITPAYNLPAKYVLHTVGPIVSGKLTQEHCRLLESCYISCMNLAAQRGLKTLAFCCISTGEFGFPKLPAARIAINCARSFLKEHDIKIIFDVFGEEDYEIYSRLLAERG</sequence>
<dbReference type="SMART" id="SM00506">
    <property type="entry name" value="A1pp"/>
    <property type="match status" value="1"/>
</dbReference>
<dbReference type="InterPro" id="IPR043472">
    <property type="entry name" value="Macro_dom-like"/>
</dbReference>